<sequence length="156" mass="17405">MVVDICAAAAAIAFIVLVVYAVRALHTVRLTLQNADRTLQRTAERACETADQSVQLMRQTSEIAEDMKRKLAVLDRFMGSIDELSQGFSQAGISVQMMSQAVSRSVQGVEQAVHNHRDAIAEIVELTGAGFQLWQRWQSYRDSKQSEESEHHKGDE</sequence>
<protein>
    <submittedName>
        <fullName evidence="1">DUF948 domain-containing protein</fullName>
    </submittedName>
</protein>
<name>A0A4Q9DXS1_9BACL</name>
<dbReference type="OrthoDB" id="2615180at2"/>
<dbReference type="Pfam" id="PF06103">
    <property type="entry name" value="DUF948"/>
    <property type="match status" value="1"/>
</dbReference>
<accession>A0A4Q9DXS1</accession>
<dbReference type="AlphaFoldDB" id="A0A4Q9DXS1"/>
<dbReference type="EMBL" id="SIRE01000003">
    <property type="protein sequence ID" value="TBL81185.1"/>
    <property type="molecule type" value="Genomic_DNA"/>
</dbReference>
<dbReference type="PANTHER" id="PTHR40070:SF1">
    <property type="entry name" value="UPF0478 PROTEIN YTXG"/>
    <property type="match status" value="1"/>
</dbReference>
<comment type="caution">
    <text evidence="1">The sequence shown here is derived from an EMBL/GenBank/DDBJ whole genome shotgun (WGS) entry which is preliminary data.</text>
</comment>
<evidence type="ECO:0000313" key="2">
    <source>
        <dbReference type="Proteomes" id="UP000293142"/>
    </source>
</evidence>
<organism evidence="1 2">
    <name type="scientific">Paenibacillus thalictri</name>
    <dbReference type="NCBI Taxonomy" id="2527873"/>
    <lineage>
        <taxon>Bacteria</taxon>
        <taxon>Bacillati</taxon>
        <taxon>Bacillota</taxon>
        <taxon>Bacilli</taxon>
        <taxon>Bacillales</taxon>
        <taxon>Paenibacillaceae</taxon>
        <taxon>Paenibacillus</taxon>
    </lineage>
</organism>
<dbReference type="RefSeq" id="WP_131011897.1">
    <property type="nucleotide sequence ID" value="NZ_SIRE01000003.1"/>
</dbReference>
<gene>
    <name evidence="1" type="ORF">EYB31_03590</name>
</gene>
<dbReference type="Proteomes" id="UP000293142">
    <property type="component" value="Unassembled WGS sequence"/>
</dbReference>
<dbReference type="PANTHER" id="PTHR40070">
    <property type="entry name" value="UPF0478 PROTEIN YTXG"/>
    <property type="match status" value="1"/>
</dbReference>
<proteinExistence type="predicted"/>
<evidence type="ECO:0000313" key="1">
    <source>
        <dbReference type="EMBL" id="TBL81185.1"/>
    </source>
</evidence>
<keyword evidence="2" id="KW-1185">Reference proteome</keyword>
<dbReference type="InterPro" id="IPR009293">
    <property type="entry name" value="UPF0478"/>
</dbReference>
<reference evidence="1 2" key="1">
    <citation type="submission" date="2019-02" db="EMBL/GenBank/DDBJ databases">
        <title>Paenibacillus sp. nov., isolated from surface-sterilized tissue of Thalictrum simplex L.</title>
        <authorList>
            <person name="Tuo L."/>
        </authorList>
    </citation>
    <scope>NUCLEOTIDE SEQUENCE [LARGE SCALE GENOMIC DNA]</scope>
    <source>
        <strain evidence="1 2">N2SHLJ1</strain>
    </source>
</reference>